<dbReference type="InterPro" id="IPR010795">
    <property type="entry name" value="Prenylcys_lyase"/>
</dbReference>
<accession>A0A4Z2DNL1</accession>
<keyword evidence="4" id="KW-0732">Signal</keyword>
<evidence type="ECO:0000256" key="5">
    <source>
        <dbReference type="ARBA" id="ARBA00022827"/>
    </source>
</evidence>
<evidence type="ECO:0000256" key="3">
    <source>
        <dbReference type="ARBA" id="ARBA00022630"/>
    </source>
</evidence>
<comment type="cofactor">
    <cofactor evidence="1">
        <name>FAD</name>
        <dbReference type="ChEBI" id="CHEBI:57692"/>
    </cofactor>
</comment>
<dbReference type="InterPro" id="IPR036188">
    <property type="entry name" value="FAD/NAD-bd_sf"/>
</dbReference>
<evidence type="ECO:0000256" key="2">
    <source>
        <dbReference type="ARBA" id="ARBA00009967"/>
    </source>
</evidence>
<evidence type="ECO:0000259" key="8">
    <source>
        <dbReference type="Pfam" id="PF07156"/>
    </source>
</evidence>
<dbReference type="PANTHER" id="PTHR15944">
    <property type="entry name" value="FARNESYLCYSTEINE LYASE"/>
    <property type="match status" value="1"/>
</dbReference>
<dbReference type="Gene3D" id="3.50.50.60">
    <property type="entry name" value="FAD/NAD(P)-binding domain"/>
    <property type="match status" value="1"/>
</dbReference>
<name>A0A4Z2DNL1_SCHJA</name>
<reference evidence="9 10" key="1">
    <citation type="submission" date="2019-03" db="EMBL/GenBank/DDBJ databases">
        <title>An improved genome assembly of the fluke Schistosoma japonicum.</title>
        <authorList>
            <person name="Hu W."/>
            <person name="Luo F."/>
            <person name="Yin M."/>
            <person name="Mo X."/>
            <person name="Sun C."/>
            <person name="Wu Q."/>
            <person name="Zhu B."/>
            <person name="Xiang M."/>
            <person name="Wang J."/>
            <person name="Wang Y."/>
            <person name="Zhang T."/>
            <person name="Xu B."/>
            <person name="Zheng H."/>
            <person name="Feng Z."/>
        </authorList>
    </citation>
    <scope>NUCLEOTIDE SEQUENCE [LARGE SCALE GENOMIC DNA]</scope>
    <source>
        <strain evidence="9">HuSjv2</strain>
        <tissue evidence="9">Worms</tissue>
    </source>
</reference>
<evidence type="ECO:0000313" key="9">
    <source>
        <dbReference type="EMBL" id="TNN18116.1"/>
    </source>
</evidence>
<organism evidence="9 10">
    <name type="scientific">Schistosoma japonicum</name>
    <name type="common">Blood fluke</name>
    <dbReference type="NCBI Taxonomy" id="6182"/>
    <lineage>
        <taxon>Eukaryota</taxon>
        <taxon>Metazoa</taxon>
        <taxon>Spiralia</taxon>
        <taxon>Lophotrochozoa</taxon>
        <taxon>Platyhelminthes</taxon>
        <taxon>Trematoda</taxon>
        <taxon>Digenea</taxon>
        <taxon>Strigeidida</taxon>
        <taxon>Schistosomatoidea</taxon>
        <taxon>Schistosomatidae</taxon>
        <taxon>Schistosoma</taxon>
    </lineage>
</organism>
<evidence type="ECO:0000256" key="7">
    <source>
        <dbReference type="ARBA" id="ARBA00023180"/>
    </source>
</evidence>
<evidence type="ECO:0000256" key="6">
    <source>
        <dbReference type="ARBA" id="ARBA00023002"/>
    </source>
</evidence>
<dbReference type="SUPFAM" id="SSF51905">
    <property type="entry name" value="FAD/NAD(P)-binding domain"/>
    <property type="match status" value="1"/>
</dbReference>
<gene>
    <name evidence="9" type="ORF">EWB00_010749</name>
</gene>
<proteinExistence type="inferred from homology"/>
<dbReference type="Pfam" id="PF07156">
    <property type="entry name" value="Prenylcys_lyase"/>
    <property type="match status" value="1"/>
</dbReference>
<comment type="caution">
    <text evidence="9">The sequence shown here is derived from an EMBL/GenBank/DDBJ whole genome shotgun (WGS) entry which is preliminary data.</text>
</comment>
<dbReference type="PANTHER" id="PTHR15944:SF0">
    <property type="entry name" value="PRENYLCYSTEINE LYASE DOMAIN-CONTAINING PROTEIN"/>
    <property type="match status" value="1"/>
</dbReference>
<keyword evidence="3" id="KW-0285">Flavoprotein</keyword>
<evidence type="ECO:0000256" key="4">
    <source>
        <dbReference type="ARBA" id="ARBA00022729"/>
    </source>
</evidence>
<keyword evidence="10" id="KW-1185">Reference proteome</keyword>
<comment type="similarity">
    <text evidence="2">Belongs to the prenylcysteine oxidase family.</text>
</comment>
<dbReference type="EMBL" id="SKCS01000084">
    <property type="protein sequence ID" value="TNN18116.1"/>
    <property type="molecule type" value="Genomic_DNA"/>
</dbReference>
<feature type="domain" description="Prenylcysteine lyase" evidence="8">
    <location>
        <begin position="113"/>
        <end position="475"/>
    </location>
</feature>
<sequence>MQDSEPFRVAVVGGGIGGASSAYYLRKIFGNKVSITLFEKSGRIGGRIKAIPFCGETCESGASSIHSSNKYTLSFVRQFKIPLRPMATDERLLLFRENYKPVFSDVTNLTPITTRARLFFRYGISLIHSRLYLMSRIRNFTQIYSLQDNGECFTSPALLLKALSNEFVEMTKFTFADWMSKKIGLNDRYINEIAFGTCSNNYCQNLNVHGFVGLISLACTTSSIHMVENGAEQIPQKLVETALSDNPVGVPKRFIHATVKKITRSDDDRLCLSYDLADGNTTQEGLFDYVILSLPLNQESNISTSSDIKLPKIQYHEMCRTFISGRVNYSLFDLPLKNLRKNQLVSFLPVSSYYSHEAHPLRSLTRLPVASTNTEVTDGIWAIFSEPKYLPEPETTLPNLILSDPNNPENRVDVVRWLAYPTYHPVNDPYTDLGQFKLASRVYYPNAIESAASCMEMAIIGGRNVALLIAKEMEHLKTDQPSTLLEKLTNFRIN</sequence>
<keyword evidence="5" id="KW-0274">FAD</keyword>
<evidence type="ECO:0000256" key="1">
    <source>
        <dbReference type="ARBA" id="ARBA00001974"/>
    </source>
</evidence>
<dbReference type="GO" id="GO:0030328">
    <property type="term" value="P:prenylcysteine catabolic process"/>
    <property type="evidence" value="ECO:0007669"/>
    <property type="project" value="InterPro"/>
</dbReference>
<evidence type="ECO:0000313" key="10">
    <source>
        <dbReference type="Proteomes" id="UP000311919"/>
    </source>
</evidence>
<dbReference type="OrthoDB" id="437369at2759"/>
<dbReference type="STRING" id="6182.A0A4Z2DNL1"/>
<protein>
    <submittedName>
        <fullName evidence="9">Prenylcysteine oxidase 1</fullName>
    </submittedName>
</protein>
<dbReference type="AlphaFoldDB" id="A0A4Z2DNL1"/>
<keyword evidence="7" id="KW-0325">Glycoprotein</keyword>
<dbReference type="Proteomes" id="UP000311919">
    <property type="component" value="Unassembled WGS sequence"/>
</dbReference>
<dbReference type="GO" id="GO:0001735">
    <property type="term" value="F:prenylcysteine oxidase activity"/>
    <property type="evidence" value="ECO:0007669"/>
    <property type="project" value="InterPro"/>
</dbReference>
<keyword evidence="6" id="KW-0560">Oxidoreductase</keyword>
<dbReference type="GO" id="GO:0030327">
    <property type="term" value="P:prenylated protein catabolic process"/>
    <property type="evidence" value="ECO:0007669"/>
    <property type="project" value="TreeGrafter"/>
</dbReference>
<dbReference type="InterPro" id="IPR017046">
    <property type="entry name" value="Prenylcysteine_Oxase1"/>
</dbReference>
<dbReference type="Pfam" id="PF13450">
    <property type="entry name" value="NAD_binding_8"/>
    <property type="match status" value="1"/>
</dbReference>